<gene>
    <name evidence="2" type="ORF">IV53_GL000336</name>
</gene>
<dbReference type="PATRIC" id="fig|1122146.4.peg.347"/>
<dbReference type="RefSeq" id="WP_027106385.1">
    <property type="nucleotide sequence ID" value="NZ_AUHP01000006.1"/>
</dbReference>
<name>A0A0R2KQ65_9LACO</name>
<organism evidence="2 3">
    <name type="scientific">Ligilactobacillus ceti DSM 22408</name>
    <dbReference type="NCBI Taxonomy" id="1122146"/>
    <lineage>
        <taxon>Bacteria</taxon>
        <taxon>Bacillati</taxon>
        <taxon>Bacillota</taxon>
        <taxon>Bacilli</taxon>
        <taxon>Lactobacillales</taxon>
        <taxon>Lactobacillaceae</taxon>
        <taxon>Ligilactobacillus</taxon>
    </lineage>
</organism>
<dbReference type="EMBL" id="JQBZ01000025">
    <property type="protein sequence ID" value="KRN88372.1"/>
    <property type="molecule type" value="Genomic_DNA"/>
</dbReference>
<evidence type="ECO:0000313" key="3">
    <source>
        <dbReference type="Proteomes" id="UP000051500"/>
    </source>
</evidence>
<dbReference type="AlphaFoldDB" id="A0A0R2KQ65"/>
<dbReference type="Proteomes" id="UP000051500">
    <property type="component" value="Unassembled WGS sequence"/>
</dbReference>
<evidence type="ECO:0000256" key="1">
    <source>
        <dbReference type="SAM" id="MobiDB-lite"/>
    </source>
</evidence>
<evidence type="ECO:0000313" key="2">
    <source>
        <dbReference type="EMBL" id="KRN88372.1"/>
    </source>
</evidence>
<feature type="region of interest" description="Disordered" evidence="1">
    <location>
        <begin position="267"/>
        <end position="302"/>
    </location>
</feature>
<comment type="caution">
    <text evidence="2">The sequence shown here is derived from an EMBL/GenBank/DDBJ whole genome shotgun (WGS) entry which is preliminary data.</text>
</comment>
<keyword evidence="3" id="KW-1185">Reference proteome</keyword>
<sequence length="302" mass="35089">MRRKYFEKYLNNKVELALNKQLPKYIKTPGGMVSSTAYTKGRLTNILDNDGTVFLELNRECKINIEQVKAIKIQEDRNDIVDGKLITPFGELKTYLDGKEVSYKIKEQEVSICFPDVEAIYSLTIKLPVDNNEHIVSCNIHQLNEYNYECEYVTDEYELTLNIENEQYALAIGCNAANCEEEIIGYYNDGFYNQKHLNQKYLRYSSTTSIAEFCDNGIQYKVFDFSQRGYVVFGISWIKEPGIYSSNKKNYNDRSFQAEFAASLNSHDESWENADDSQNKHIPSTICPDYNQLTKKNNRRKK</sequence>
<accession>A0A0R2KQ65</accession>
<protein>
    <submittedName>
        <fullName evidence="2">Uncharacterized protein</fullName>
    </submittedName>
</protein>
<reference evidence="2 3" key="1">
    <citation type="journal article" date="2015" name="Genome Announc.">
        <title>Expanding the biotechnology potential of lactobacilli through comparative genomics of 213 strains and associated genera.</title>
        <authorList>
            <person name="Sun Z."/>
            <person name="Harris H.M."/>
            <person name="McCann A."/>
            <person name="Guo C."/>
            <person name="Argimon S."/>
            <person name="Zhang W."/>
            <person name="Yang X."/>
            <person name="Jeffery I.B."/>
            <person name="Cooney J.C."/>
            <person name="Kagawa T.F."/>
            <person name="Liu W."/>
            <person name="Song Y."/>
            <person name="Salvetti E."/>
            <person name="Wrobel A."/>
            <person name="Rasinkangas P."/>
            <person name="Parkhill J."/>
            <person name="Rea M.C."/>
            <person name="O'Sullivan O."/>
            <person name="Ritari J."/>
            <person name="Douillard F.P."/>
            <person name="Paul Ross R."/>
            <person name="Yang R."/>
            <person name="Briner A.E."/>
            <person name="Felis G.E."/>
            <person name="de Vos W.M."/>
            <person name="Barrangou R."/>
            <person name="Klaenhammer T.R."/>
            <person name="Caufield P.W."/>
            <person name="Cui Y."/>
            <person name="Zhang H."/>
            <person name="O'Toole P.W."/>
        </authorList>
    </citation>
    <scope>NUCLEOTIDE SEQUENCE [LARGE SCALE GENOMIC DNA]</scope>
    <source>
        <strain evidence="2 3">DSM 22408</strain>
    </source>
</reference>
<proteinExistence type="predicted"/>